<dbReference type="InterPro" id="IPR008271">
    <property type="entry name" value="Ser/Thr_kinase_AS"/>
</dbReference>
<dbReference type="GO" id="GO:0005524">
    <property type="term" value="F:ATP binding"/>
    <property type="evidence" value="ECO:0007669"/>
    <property type="project" value="UniProtKB-KW"/>
</dbReference>
<dbReference type="InterPro" id="IPR036390">
    <property type="entry name" value="WH_DNA-bd_sf"/>
</dbReference>
<dbReference type="InterPro" id="IPR015285">
    <property type="entry name" value="RIO2_wHTH_N"/>
</dbReference>
<dbReference type="Gene3D" id="1.10.10.10">
    <property type="entry name" value="Winged helix-like DNA-binding domain superfamily/Winged helix DNA-binding domain"/>
    <property type="match status" value="1"/>
</dbReference>
<dbReference type="Gene3D" id="1.10.510.10">
    <property type="entry name" value="Transferase(Phosphotransferase) domain 1"/>
    <property type="match status" value="1"/>
</dbReference>
<dbReference type="eggNOG" id="KOG0032">
    <property type="taxonomic scope" value="Eukaryota"/>
</dbReference>
<dbReference type="InterPro" id="IPR011009">
    <property type="entry name" value="Kinase-like_dom_sf"/>
</dbReference>
<sequence>MGMKNLIDRIPGLKTGGAYKNIRTLLRHKLVHHDSTKYDGYRLTNLGYDFPAIKTMVNRGLIVGVGRQIGVGKESDIFEVVAEDGQTLALKLHRLSFRAVKSKRDYLKHRRICFRVEEYLCPPKKPQKLHSWLGVNKLRNEYPALAEKYQVKKIIGFGGQASVFKVLRRKDGQAFAVKTILDNSGDGYFDREDRTLATLGYSNAGIIHLEESLPDRLPDRKQVRHLVLELCDYNLYERIALKGVLSEHEAAKIIAPLGKTLGQVHEEGFIHCDVKPENVLLADRESNDDCCVPKLCDFGRAVLRIRGGFRASGPSQGGDEEDIRERDEQWLGRPPRRVLLGWLSDGARDLIRGMTAGDADNRLVIKEILNHEWIKRHSSK</sequence>
<protein>
    <recommendedName>
        <fullName evidence="5">Protein kinase domain-containing protein</fullName>
    </recommendedName>
</protein>
<evidence type="ECO:0000256" key="2">
    <source>
        <dbReference type="ARBA" id="ARBA00022741"/>
    </source>
</evidence>
<accession>D8SZ29</accession>
<dbReference type="EMBL" id="GL377654">
    <property type="protein sequence ID" value="EFJ10420.1"/>
    <property type="molecule type" value="Genomic_DNA"/>
</dbReference>
<dbReference type="SUPFAM" id="SSF56112">
    <property type="entry name" value="Protein kinase-like (PK-like)"/>
    <property type="match status" value="1"/>
</dbReference>
<evidence type="ECO:0000313" key="7">
    <source>
        <dbReference type="Proteomes" id="UP000001514"/>
    </source>
</evidence>
<dbReference type="PANTHER" id="PTHR45852:SF1">
    <property type="entry name" value="SERINE_THREONINE-PROTEIN KINASE RIO2"/>
    <property type="match status" value="1"/>
</dbReference>
<dbReference type="GO" id="GO:0005829">
    <property type="term" value="C:cytosol"/>
    <property type="evidence" value="ECO:0000318"/>
    <property type="project" value="GO_Central"/>
</dbReference>
<dbReference type="Gene3D" id="3.30.200.20">
    <property type="entry name" value="Phosphorylase Kinase, domain 1"/>
    <property type="match status" value="1"/>
</dbReference>
<dbReference type="AlphaFoldDB" id="D8SZ29"/>
<dbReference type="InterPro" id="IPR000719">
    <property type="entry name" value="Prot_kinase_dom"/>
</dbReference>
<dbReference type="eggNOG" id="KOG2268">
    <property type="taxonomic scope" value="Eukaryota"/>
</dbReference>
<keyword evidence="7" id="KW-1185">Reference proteome</keyword>
<dbReference type="InParanoid" id="D8SZ29"/>
<evidence type="ECO:0000313" key="6">
    <source>
        <dbReference type="EMBL" id="EFJ10420.1"/>
    </source>
</evidence>
<dbReference type="PROSITE" id="PS50011">
    <property type="entry name" value="PROTEIN_KINASE_DOM"/>
    <property type="match status" value="1"/>
</dbReference>
<dbReference type="GO" id="GO:0004674">
    <property type="term" value="F:protein serine/threonine kinase activity"/>
    <property type="evidence" value="ECO:0007669"/>
    <property type="project" value="InterPro"/>
</dbReference>
<dbReference type="HOGENOM" id="CLU_728439_0_0_1"/>
<name>D8SZ29_SELML</name>
<keyword evidence="1" id="KW-0808">Transferase</keyword>
<dbReference type="PROSITE" id="PS00108">
    <property type="entry name" value="PROTEIN_KINASE_ST"/>
    <property type="match status" value="1"/>
</dbReference>
<dbReference type="PANTHER" id="PTHR45852">
    <property type="entry name" value="SER/THR-PROTEIN KINASE RIO2"/>
    <property type="match status" value="1"/>
</dbReference>
<gene>
    <name evidence="6" type="ORF">SELMODRAFT_427273</name>
</gene>
<organism evidence="7">
    <name type="scientific">Selaginella moellendorffii</name>
    <name type="common">Spikemoss</name>
    <dbReference type="NCBI Taxonomy" id="88036"/>
    <lineage>
        <taxon>Eukaryota</taxon>
        <taxon>Viridiplantae</taxon>
        <taxon>Streptophyta</taxon>
        <taxon>Embryophyta</taxon>
        <taxon>Tracheophyta</taxon>
        <taxon>Lycopodiopsida</taxon>
        <taxon>Selaginellales</taxon>
        <taxon>Selaginellaceae</taxon>
        <taxon>Selaginella</taxon>
    </lineage>
</organism>
<feature type="domain" description="Protein kinase" evidence="5">
    <location>
        <begin position="149"/>
        <end position="380"/>
    </location>
</feature>
<dbReference type="GO" id="GO:0004672">
    <property type="term" value="F:protein kinase activity"/>
    <property type="evidence" value="ECO:0000318"/>
    <property type="project" value="GO_Central"/>
</dbReference>
<dbReference type="GO" id="GO:0030490">
    <property type="term" value="P:maturation of SSU-rRNA"/>
    <property type="evidence" value="ECO:0000318"/>
    <property type="project" value="GO_Central"/>
</dbReference>
<dbReference type="GO" id="GO:0005634">
    <property type="term" value="C:nucleus"/>
    <property type="evidence" value="ECO:0000318"/>
    <property type="project" value="GO_Central"/>
</dbReference>
<dbReference type="Pfam" id="PF00069">
    <property type="entry name" value="Pkinase"/>
    <property type="match status" value="1"/>
</dbReference>
<dbReference type="Proteomes" id="UP000001514">
    <property type="component" value="Unassembled WGS sequence"/>
</dbReference>
<dbReference type="InterPro" id="IPR000687">
    <property type="entry name" value="RIO_kinase"/>
</dbReference>
<evidence type="ECO:0000259" key="5">
    <source>
        <dbReference type="PROSITE" id="PS50011"/>
    </source>
</evidence>
<dbReference type="KEGG" id="smo:SELMODRAFT_427273"/>
<keyword evidence="2" id="KW-0547">Nucleotide-binding</keyword>
<dbReference type="SMART" id="SM00220">
    <property type="entry name" value="S_TKc"/>
    <property type="match status" value="1"/>
</dbReference>
<keyword evidence="4" id="KW-0067">ATP-binding</keyword>
<proteinExistence type="predicted"/>
<dbReference type="STRING" id="88036.D8SZ29"/>
<reference evidence="6 7" key="1">
    <citation type="journal article" date="2011" name="Science">
        <title>The Selaginella genome identifies genetic changes associated with the evolution of vascular plants.</title>
        <authorList>
            <person name="Banks J.A."/>
            <person name="Nishiyama T."/>
            <person name="Hasebe M."/>
            <person name="Bowman J.L."/>
            <person name="Gribskov M."/>
            <person name="dePamphilis C."/>
            <person name="Albert V.A."/>
            <person name="Aono N."/>
            <person name="Aoyama T."/>
            <person name="Ambrose B.A."/>
            <person name="Ashton N.W."/>
            <person name="Axtell M.J."/>
            <person name="Barker E."/>
            <person name="Barker M.S."/>
            <person name="Bennetzen J.L."/>
            <person name="Bonawitz N.D."/>
            <person name="Chapple C."/>
            <person name="Cheng C."/>
            <person name="Correa L.G."/>
            <person name="Dacre M."/>
            <person name="DeBarry J."/>
            <person name="Dreyer I."/>
            <person name="Elias M."/>
            <person name="Engstrom E.M."/>
            <person name="Estelle M."/>
            <person name="Feng L."/>
            <person name="Finet C."/>
            <person name="Floyd S.K."/>
            <person name="Frommer W.B."/>
            <person name="Fujita T."/>
            <person name="Gramzow L."/>
            <person name="Gutensohn M."/>
            <person name="Harholt J."/>
            <person name="Hattori M."/>
            <person name="Heyl A."/>
            <person name="Hirai T."/>
            <person name="Hiwatashi Y."/>
            <person name="Ishikawa M."/>
            <person name="Iwata M."/>
            <person name="Karol K.G."/>
            <person name="Koehler B."/>
            <person name="Kolukisaoglu U."/>
            <person name="Kubo M."/>
            <person name="Kurata T."/>
            <person name="Lalonde S."/>
            <person name="Li K."/>
            <person name="Li Y."/>
            <person name="Litt A."/>
            <person name="Lyons E."/>
            <person name="Manning G."/>
            <person name="Maruyama T."/>
            <person name="Michael T.P."/>
            <person name="Mikami K."/>
            <person name="Miyazaki S."/>
            <person name="Morinaga S."/>
            <person name="Murata T."/>
            <person name="Mueller-Roeber B."/>
            <person name="Nelson D.R."/>
            <person name="Obara M."/>
            <person name="Oguri Y."/>
            <person name="Olmstead R.G."/>
            <person name="Onodera N."/>
            <person name="Petersen B.L."/>
            <person name="Pils B."/>
            <person name="Prigge M."/>
            <person name="Rensing S.A."/>
            <person name="Riano-Pachon D.M."/>
            <person name="Roberts A.W."/>
            <person name="Sato Y."/>
            <person name="Scheller H.V."/>
            <person name="Schulz B."/>
            <person name="Schulz C."/>
            <person name="Shakirov E.V."/>
            <person name="Shibagaki N."/>
            <person name="Shinohara N."/>
            <person name="Shippen D.E."/>
            <person name="Soerensen I."/>
            <person name="Sotooka R."/>
            <person name="Sugimoto N."/>
            <person name="Sugita M."/>
            <person name="Sumikawa N."/>
            <person name="Tanurdzic M."/>
            <person name="Theissen G."/>
            <person name="Ulvskov P."/>
            <person name="Wakazuki S."/>
            <person name="Weng J.K."/>
            <person name="Willats W.W."/>
            <person name="Wipf D."/>
            <person name="Wolf P.G."/>
            <person name="Yang L."/>
            <person name="Zimmer A.D."/>
            <person name="Zhu Q."/>
            <person name="Mitros T."/>
            <person name="Hellsten U."/>
            <person name="Loque D."/>
            <person name="Otillar R."/>
            <person name="Salamov A."/>
            <person name="Schmutz J."/>
            <person name="Shapiro H."/>
            <person name="Lindquist E."/>
            <person name="Lucas S."/>
            <person name="Rokhsar D."/>
            <person name="Grigoriev I.V."/>
        </authorList>
    </citation>
    <scope>NUCLEOTIDE SEQUENCE [LARGE SCALE GENOMIC DNA]</scope>
</reference>
<evidence type="ECO:0000256" key="1">
    <source>
        <dbReference type="ARBA" id="ARBA00022679"/>
    </source>
</evidence>
<evidence type="ECO:0000256" key="3">
    <source>
        <dbReference type="ARBA" id="ARBA00022777"/>
    </source>
</evidence>
<dbReference type="GO" id="GO:0030688">
    <property type="term" value="C:preribosome, small subunit precursor"/>
    <property type="evidence" value="ECO:0000318"/>
    <property type="project" value="GO_Central"/>
</dbReference>
<evidence type="ECO:0000256" key="4">
    <source>
        <dbReference type="ARBA" id="ARBA00022840"/>
    </source>
</evidence>
<dbReference type="Pfam" id="PF09202">
    <property type="entry name" value="Rio2_N"/>
    <property type="match status" value="1"/>
</dbReference>
<dbReference type="InterPro" id="IPR036388">
    <property type="entry name" value="WH-like_DNA-bd_sf"/>
</dbReference>
<dbReference type="SMART" id="SM00090">
    <property type="entry name" value="RIO"/>
    <property type="match status" value="1"/>
</dbReference>
<dbReference type="SUPFAM" id="SSF46785">
    <property type="entry name" value="Winged helix' DNA-binding domain"/>
    <property type="match status" value="1"/>
</dbReference>
<dbReference type="Gramene" id="EFJ10420">
    <property type="protein sequence ID" value="EFJ10420"/>
    <property type="gene ID" value="SELMODRAFT_427273"/>
</dbReference>
<keyword evidence="3" id="KW-0418">Kinase</keyword>